<comment type="similarity">
    <text evidence="1 5">Belongs to the peptidase S8 family.</text>
</comment>
<dbReference type="PROSITE" id="PS00137">
    <property type="entry name" value="SUBTILASE_HIS"/>
    <property type="match status" value="1"/>
</dbReference>
<dbReference type="GO" id="GO:0004252">
    <property type="term" value="F:serine-type endopeptidase activity"/>
    <property type="evidence" value="ECO:0007669"/>
    <property type="project" value="UniProtKB-UniRule"/>
</dbReference>
<evidence type="ECO:0000256" key="1">
    <source>
        <dbReference type="ARBA" id="ARBA00011073"/>
    </source>
</evidence>
<dbReference type="RefSeq" id="WP_116973412.1">
    <property type="nucleotide sequence ID" value="NZ_QPMM01000001.1"/>
</dbReference>
<evidence type="ECO:0000256" key="5">
    <source>
        <dbReference type="PROSITE-ProRule" id="PRU01240"/>
    </source>
</evidence>
<dbReference type="InterPro" id="IPR022398">
    <property type="entry name" value="Peptidase_S8_His-AS"/>
</dbReference>
<reference evidence="7 8" key="1">
    <citation type="submission" date="2018-07" db="EMBL/GenBank/DDBJ databases">
        <title>Chitinophaga K2CV101002-2 sp. nov., isolated from a monsoon evergreen broad-leaved forest soil.</title>
        <authorList>
            <person name="Lv Y."/>
        </authorList>
    </citation>
    <scope>NUCLEOTIDE SEQUENCE [LARGE SCALE GENOMIC DNA]</scope>
    <source>
        <strain evidence="7 8">GDMCC 1.1288</strain>
    </source>
</reference>
<accession>A0A3E1YFN8</accession>
<proteinExistence type="inferred from homology"/>
<dbReference type="InterPro" id="IPR000209">
    <property type="entry name" value="Peptidase_S8/S53_dom"/>
</dbReference>
<keyword evidence="8" id="KW-1185">Reference proteome</keyword>
<evidence type="ECO:0000256" key="3">
    <source>
        <dbReference type="ARBA" id="ARBA00022801"/>
    </source>
</evidence>
<keyword evidence="2 5" id="KW-0645">Protease</keyword>
<dbReference type="PANTHER" id="PTHR43806">
    <property type="entry name" value="PEPTIDASE S8"/>
    <property type="match status" value="1"/>
</dbReference>
<evidence type="ECO:0000256" key="2">
    <source>
        <dbReference type="ARBA" id="ARBA00022670"/>
    </source>
</evidence>
<keyword evidence="4 5" id="KW-0720">Serine protease</keyword>
<gene>
    <name evidence="7" type="ORF">DVR12_00050</name>
</gene>
<dbReference type="Proteomes" id="UP000260644">
    <property type="component" value="Unassembled WGS sequence"/>
</dbReference>
<dbReference type="PROSITE" id="PS00138">
    <property type="entry name" value="SUBTILASE_SER"/>
    <property type="match status" value="1"/>
</dbReference>
<evidence type="ECO:0000259" key="6">
    <source>
        <dbReference type="Pfam" id="PF00082"/>
    </source>
</evidence>
<dbReference type="PRINTS" id="PR00723">
    <property type="entry name" value="SUBTILISIN"/>
</dbReference>
<name>A0A3E1YFN8_9BACT</name>
<feature type="active site" description="Charge relay system" evidence="5">
    <location>
        <position position="34"/>
    </location>
</feature>
<dbReference type="EMBL" id="QPMM01000001">
    <property type="protein sequence ID" value="RFS26218.1"/>
    <property type="molecule type" value="Genomic_DNA"/>
</dbReference>
<dbReference type="Pfam" id="PF00082">
    <property type="entry name" value="Peptidase_S8"/>
    <property type="match status" value="1"/>
</dbReference>
<keyword evidence="3 5" id="KW-0378">Hydrolase</keyword>
<evidence type="ECO:0000313" key="8">
    <source>
        <dbReference type="Proteomes" id="UP000260644"/>
    </source>
</evidence>
<dbReference type="InterPro" id="IPR015500">
    <property type="entry name" value="Peptidase_S8_subtilisin-rel"/>
</dbReference>
<dbReference type="InterPro" id="IPR023828">
    <property type="entry name" value="Peptidase_S8_Ser-AS"/>
</dbReference>
<dbReference type="InterPro" id="IPR050131">
    <property type="entry name" value="Peptidase_S8_subtilisin-like"/>
</dbReference>
<dbReference type="InterPro" id="IPR036852">
    <property type="entry name" value="Peptidase_S8/S53_dom_sf"/>
</dbReference>
<feature type="active site" description="Charge relay system" evidence="5">
    <location>
        <position position="236"/>
    </location>
</feature>
<organism evidence="7 8">
    <name type="scientific">Chitinophaga silvatica</name>
    <dbReference type="NCBI Taxonomy" id="2282649"/>
    <lineage>
        <taxon>Bacteria</taxon>
        <taxon>Pseudomonadati</taxon>
        <taxon>Bacteroidota</taxon>
        <taxon>Chitinophagia</taxon>
        <taxon>Chitinophagales</taxon>
        <taxon>Chitinophagaceae</taxon>
        <taxon>Chitinophaga</taxon>
    </lineage>
</organism>
<dbReference type="SUPFAM" id="SSF52743">
    <property type="entry name" value="Subtilisin-like"/>
    <property type="match status" value="1"/>
</dbReference>
<evidence type="ECO:0000256" key="4">
    <source>
        <dbReference type="ARBA" id="ARBA00022825"/>
    </source>
</evidence>
<dbReference type="OrthoDB" id="1055762at2"/>
<dbReference type="PROSITE" id="PS51892">
    <property type="entry name" value="SUBTILASE"/>
    <property type="match status" value="1"/>
</dbReference>
<feature type="domain" description="Peptidase S8/S53" evidence="6">
    <location>
        <begin position="27"/>
        <end position="268"/>
    </location>
</feature>
<dbReference type="CDD" id="cd00306">
    <property type="entry name" value="Peptidases_S8_S53"/>
    <property type="match status" value="1"/>
</dbReference>
<dbReference type="PANTHER" id="PTHR43806:SF11">
    <property type="entry name" value="CEREVISIN-RELATED"/>
    <property type="match status" value="1"/>
</dbReference>
<comment type="caution">
    <text evidence="7">The sequence shown here is derived from an EMBL/GenBank/DDBJ whole genome shotgun (WGS) entry which is preliminary data.</text>
</comment>
<dbReference type="AlphaFoldDB" id="A0A3E1YFN8"/>
<protein>
    <submittedName>
        <fullName evidence="7">Peptidase S8</fullName>
    </submittedName>
</protein>
<sequence>MLSTELNAAYSMVQLNDLMYLTSGQPNIHVGIIDGPVDTTHEDLPTSQFKATGDAAVQCHSKTSYACTHGTFVAGILAARRTAQSPGISPACTFIARPVFCEAADFNQCPAVTTDHLADALRSVMNSGARVINLSLGLADVRMKRSNQQNLQYIFEEAFRRGIIIVGASGNHGRIGHNPLFDHPWVIPVVACKQDGNPVEHSNIGRSIGMHGLMAPGWSLPHIKSGGGHIALQGTSVAAPFVTGSISLLWSLYPQATAGDIHAAFTRSQVGKRGIIPPLLNVAQSRSYLERIIKIR</sequence>
<dbReference type="Gene3D" id="3.40.50.200">
    <property type="entry name" value="Peptidase S8/S53 domain"/>
    <property type="match status" value="1"/>
</dbReference>
<feature type="active site" description="Charge relay system" evidence="5">
    <location>
        <position position="69"/>
    </location>
</feature>
<evidence type="ECO:0000313" key="7">
    <source>
        <dbReference type="EMBL" id="RFS26218.1"/>
    </source>
</evidence>
<dbReference type="GO" id="GO:0006508">
    <property type="term" value="P:proteolysis"/>
    <property type="evidence" value="ECO:0007669"/>
    <property type="project" value="UniProtKB-KW"/>
</dbReference>